<evidence type="ECO:0000313" key="1">
    <source>
        <dbReference type="EnsemblPlants" id="KQK88921"/>
    </source>
</evidence>
<evidence type="ECO:0000313" key="2">
    <source>
        <dbReference type="Proteomes" id="UP000004995"/>
    </source>
</evidence>
<name>K4AK93_SETIT</name>
<dbReference type="HOGENOM" id="CLU_2744870_0_0_1"/>
<dbReference type="Gramene" id="KQK88921">
    <property type="protein sequence ID" value="KQK88921"/>
    <property type="gene ID" value="SETIT_039316mg"/>
</dbReference>
<accession>K4AK93</accession>
<dbReference type="EnsemblPlants" id="KQK88921">
    <property type="protein sequence ID" value="KQK88921"/>
    <property type="gene ID" value="SETIT_039316mg"/>
</dbReference>
<keyword evidence="2" id="KW-1185">Reference proteome</keyword>
<dbReference type="Proteomes" id="UP000004995">
    <property type="component" value="Unassembled WGS sequence"/>
</dbReference>
<reference evidence="2" key="1">
    <citation type="journal article" date="2012" name="Nat. Biotechnol.">
        <title>Reference genome sequence of the model plant Setaria.</title>
        <authorList>
            <person name="Bennetzen J.L."/>
            <person name="Schmutz J."/>
            <person name="Wang H."/>
            <person name="Percifield R."/>
            <person name="Hawkins J."/>
            <person name="Pontaroli A.C."/>
            <person name="Estep M."/>
            <person name="Feng L."/>
            <person name="Vaughn J.N."/>
            <person name="Grimwood J."/>
            <person name="Jenkins J."/>
            <person name="Barry K."/>
            <person name="Lindquist E."/>
            <person name="Hellsten U."/>
            <person name="Deshpande S."/>
            <person name="Wang X."/>
            <person name="Wu X."/>
            <person name="Mitros T."/>
            <person name="Triplett J."/>
            <person name="Yang X."/>
            <person name="Ye C.Y."/>
            <person name="Mauro-Herrera M."/>
            <person name="Wang L."/>
            <person name="Li P."/>
            <person name="Sharma M."/>
            <person name="Sharma R."/>
            <person name="Ronald P.C."/>
            <person name="Panaud O."/>
            <person name="Kellogg E.A."/>
            <person name="Brutnell T.P."/>
            <person name="Doust A.N."/>
            <person name="Tuskan G.A."/>
            <person name="Rokhsar D."/>
            <person name="Devos K.M."/>
        </authorList>
    </citation>
    <scope>NUCLEOTIDE SEQUENCE [LARGE SCALE GENOMIC DNA]</scope>
    <source>
        <strain evidence="2">cv. Yugu1</strain>
    </source>
</reference>
<organism evidence="1 2">
    <name type="scientific">Setaria italica</name>
    <name type="common">Foxtail millet</name>
    <name type="synonym">Panicum italicum</name>
    <dbReference type="NCBI Taxonomy" id="4555"/>
    <lineage>
        <taxon>Eukaryota</taxon>
        <taxon>Viridiplantae</taxon>
        <taxon>Streptophyta</taxon>
        <taxon>Embryophyta</taxon>
        <taxon>Tracheophyta</taxon>
        <taxon>Spermatophyta</taxon>
        <taxon>Magnoliopsida</taxon>
        <taxon>Liliopsida</taxon>
        <taxon>Poales</taxon>
        <taxon>Poaceae</taxon>
        <taxon>PACMAD clade</taxon>
        <taxon>Panicoideae</taxon>
        <taxon>Panicodae</taxon>
        <taxon>Paniceae</taxon>
        <taxon>Cenchrinae</taxon>
        <taxon>Setaria</taxon>
    </lineage>
</organism>
<dbReference type="EMBL" id="AGNK02005587">
    <property type="status" value="NOT_ANNOTATED_CDS"/>
    <property type="molecule type" value="Genomic_DNA"/>
</dbReference>
<sequence>MGAWGGDAPSKGALTFGTKASSYQLCPRPNLLLKDDIISGLPLLKDDVQVEWSAGAAMGDRGRRRSEERGS</sequence>
<dbReference type="InParanoid" id="K4AK93"/>
<proteinExistence type="predicted"/>
<dbReference type="AlphaFoldDB" id="K4AK93"/>
<dbReference type="OMA" id="QLCPRPN"/>
<reference evidence="1" key="2">
    <citation type="submission" date="2018-08" db="UniProtKB">
        <authorList>
            <consortium name="EnsemblPlants"/>
        </authorList>
    </citation>
    <scope>IDENTIFICATION</scope>
    <source>
        <strain evidence="1">Yugu1</strain>
    </source>
</reference>
<protein>
    <submittedName>
        <fullName evidence="1">Uncharacterized protein</fullName>
    </submittedName>
</protein>